<dbReference type="Gene3D" id="3.20.20.150">
    <property type="entry name" value="Divalent-metal-dependent TIM barrel enzymes"/>
    <property type="match status" value="1"/>
</dbReference>
<dbReference type="SUPFAM" id="SSF51658">
    <property type="entry name" value="Xylose isomerase-like"/>
    <property type="match status" value="1"/>
</dbReference>
<name>A0A660LHW3_9ACTN</name>
<proteinExistence type="predicted"/>
<dbReference type="PANTHER" id="PTHR12110">
    <property type="entry name" value="HYDROXYPYRUVATE ISOMERASE"/>
    <property type="match status" value="1"/>
</dbReference>
<keyword evidence="3" id="KW-1185">Reference proteome</keyword>
<dbReference type="NCBIfam" id="TIGR01409">
    <property type="entry name" value="TAT_signal_seq"/>
    <property type="match status" value="1"/>
</dbReference>
<evidence type="ECO:0000313" key="3">
    <source>
        <dbReference type="Proteomes" id="UP000278962"/>
    </source>
</evidence>
<dbReference type="AlphaFoldDB" id="A0A660LHW3"/>
<organism evidence="2 3">
    <name type="scientific">Solirubrobacter pauli</name>
    <dbReference type="NCBI Taxonomy" id="166793"/>
    <lineage>
        <taxon>Bacteria</taxon>
        <taxon>Bacillati</taxon>
        <taxon>Actinomycetota</taxon>
        <taxon>Thermoleophilia</taxon>
        <taxon>Solirubrobacterales</taxon>
        <taxon>Solirubrobacteraceae</taxon>
        <taxon>Solirubrobacter</taxon>
    </lineage>
</organism>
<dbReference type="PANTHER" id="PTHR12110:SF41">
    <property type="entry name" value="INOSOSE DEHYDRATASE"/>
    <property type="match status" value="1"/>
</dbReference>
<dbReference type="InterPro" id="IPR013022">
    <property type="entry name" value="Xyl_isomerase-like_TIM-brl"/>
</dbReference>
<dbReference type="EMBL" id="RBIL01000001">
    <property type="protein sequence ID" value="RKQ92644.1"/>
    <property type="molecule type" value="Genomic_DNA"/>
</dbReference>
<dbReference type="InterPro" id="IPR006311">
    <property type="entry name" value="TAT_signal"/>
</dbReference>
<dbReference type="Pfam" id="PF01261">
    <property type="entry name" value="AP_endonuc_2"/>
    <property type="match status" value="1"/>
</dbReference>
<sequence>MDDVNRRRFLGTAIGTGAAAAAAGAWSPVARAQGGGGGRGSVPNNRIGIQLYSLRRLLPEGDRAAVRRMFNWLGRAGYTEVEMAGYYGFNARQIRNWLDDAGLRAVSGHDALNVDAANGQWESAYAKALEDANTLGQKFTGFAWHPGPHTVDRYKYLAERFNRAGAMAAAAGLQFFYHNHDFEFANKQPDGTPLYDILLNETDANLVKFELDLYWIIVGGENPLEYLGRDPARYPLYHVKDKTWKDRPDEQDWEDVGPGSIDFPDIFAAGQGRRVDKHYIVEHDNPPLSHPGDPEAEYKTAQAGLSYLRNVRW</sequence>
<protein>
    <submittedName>
        <fullName evidence="2">Secreted protein</fullName>
    </submittedName>
</protein>
<evidence type="ECO:0000259" key="1">
    <source>
        <dbReference type="Pfam" id="PF01261"/>
    </source>
</evidence>
<comment type="caution">
    <text evidence="2">The sequence shown here is derived from an EMBL/GenBank/DDBJ whole genome shotgun (WGS) entry which is preliminary data.</text>
</comment>
<dbReference type="OrthoDB" id="9798407at2"/>
<gene>
    <name evidence="2" type="ORF">C8N24_2496</name>
</gene>
<feature type="domain" description="Xylose isomerase-like TIM barrel" evidence="1">
    <location>
        <begin position="73"/>
        <end position="303"/>
    </location>
</feature>
<accession>A0A660LHW3</accession>
<dbReference type="PROSITE" id="PS51318">
    <property type="entry name" value="TAT"/>
    <property type="match status" value="1"/>
</dbReference>
<dbReference type="RefSeq" id="WP_121250325.1">
    <property type="nucleotide sequence ID" value="NZ_RBIL01000001.1"/>
</dbReference>
<dbReference type="InterPro" id="IPR019546">
    <property type="entry name" value="TAT_signal_bac_arc"/>
</dbReference>
<reference evidence="2 3" key="1">
    <citation type="submission" date="2018-10" db="EMBL/GenBank/DDBJ databases">
        <title>Genomic Encyclopedia of Archaeal and Bacterial Type Strains, Phase II (KMG-II): from individual species to whole genera.</title>
        <authorList>
            <person name="Goeker M."/>
        </authorList>
    </citation>
    <scope>NUCLEOTIDE SEQUENCE [LARGE SCALE GENOMIC DNA]</scope>
    <source>
        <strain evidence="2 3">DSM 14954</strain>
    </source>
</reference>
<evidence type="ECO:0000313" key="2">
    <source>
        <dbReference type="EMBL" id="RKQ92644.1"/>
    </source>
</evidence>
<dbReference type="InterPro" id="IPR036237">
    <property type="entry name" value="Xyl_isomerase-like_sf"/>
</dbReference>
<dbReference type="Proteomes" id="UP000278962">
    <property type="component" value="Unassembled WGS sequence"/>
</dbReference>
<dbReference type="InterPro" id="IPR050312">
    <property type="entry name" value="IolE/XylAMocC-like"/>
</dbReference>